<accession>A0ABR3VSG7</accession>
<keyword evidence="3" id="KW-1185">Reference proteome</keyword>
<name>A0ABR3VSG7_9PEZI</name>
<reference evidence="2 3" key="1">
    <citation type="journal article" date="2024" name="Commun. Biol.">
        <title>Comparative genomic analysis of thermophilic fungi reveals convergent evolutionary adaptations and gene losses.</title>
        <authorList>
            <person name="Steindorff A.S."/>
            <person name="Aguilar-Pontes M.V."/>
            <person name="Robinson A.J."/>
            <person name="Andreopoulos B."/>
            <person name="LaButti K."/>
            <person name="Kuo A."/>
            <person name="Mondo S."/>
            <person name="Riley R."/>
            <person name="Otillar R."/>
            <person name="Haridas S."/>
            <person name="Lipzen A."/>
            <person name="Grimwood J."/>
            <person name="Schmutz J."/>
            <person name="Clum A."/>
            <person name="Reid I.D."/>
            <person name="Moisan M.C."/>
            <person name="Butler G."/>
            <person name="Nguyen T.T.M."/>
            <person name="Dewar K."/>
            <person name="Conant G."/>
            <person name="Drula E."/>
            <person name="Henrissat B."/>
            <person name="Hansel C."/>
            <person name="Singer S."/>
            <person name="Hutchinson M.I."/>
            <person name="de Vries R.P."/>
            <person name="Natvig D.O."/>
            <person name="Powell A.J."/>
            <person name="Tsang A."/>
            <person name="Grigoriev I.V."/>
        </authorList>
    </citation>
    <scope>NUCLEOTIDE SEQUENCE [LARGE SCALE GENOMIC DNA]</scope>
    <source>
        <strain evidence="2 3">ATCC 24622</strain>
    </source>
</reference>
<organism evidence="2 3">
    <name type="scientific">Phialemonium thermophilum</name>
    <dbReference type="NCBI Taxonomy" id="223376"/>
    <lineage>
        <taxon>Eukaryota</taxon>
        <taxon>Fungi</taxon>
        <taxon>Dikarya</taxon>
        <taxon>Ascomycota</taxon>
        <taxon>Pezizomycotina</taxon>
        <taxon>Sordariomycetes</taxon>
        <taxon>Sordariomycetidae</taxon>
        <taxon>Cephalothecales</taxon>
        <taxon>Cephalothecaceae</taxon>
        <taxon>Phialemonium</taxon>
    </lineage>
</organism>
<comment type="caution">
    <text evidence="2">The sequence shown here is derived from an EMBL/GenBank/DDBJ whole genome shotgun (WGS) entry which is preliminary data.</text>
</comment>
<proteinExistence type="predicted"/>
<dbReference type="Proteomes" id="UP001586593">
    <property type="component" value="Unassembled WGS sequence"/>
</dbReference>
<evidence type="ECO:0000313" key="2">
    <source>
        <dbReference type="EMBL" id="KAL1844552.1"/>
    </source>
</evidence>
<feature type="region of interest" description="Disordered" evidence="1">
    <location>
        <begin position="124"/>
        <end position="192"/>
    </location>
</feature>
<dbReference type="EMBL" id="JAZHXJ010001632">
    <property type="protein sequence ID" value="KAL1844552.1"/>
    <property type="molecule type" value="Genomic_DNA"/>
</dbReference>
<evidence type="ECO:0000256" key="1">
    <source>
        <dbReference type="SAM" id="MobiDB-lite"/>
    </source>
</evidence>
<sequence>MESPRAVQRRVRGNQLVPCRGSCIPFAGCQGWLAGRSLFIVLQIPLGAFKMLDVHRMGPEYRTRISRRHRWPLLRQDLVPACRTSSPRQAYALCEDSNTTTGRTGKIRTCNQETLPAWGGYVSSSRSLSPRASGRLNLRTSSESKPTTFTPAASSSRRHAGHPAGSTARVPSSTMSVSNPSATASSAVQRTQ</sequence>
<feature type="compositionally biased region" description="Polar residues" evidence="1">
    <location>
        <begin position="138"/>
        <end position="155"/>
    </location>
</feature>
<protein>
    <submittedName>
        <fullName evidence="2">Uncharacterized protein</fullName>
    </submittedName>
</protein>
<gene>
    <name evidence="2" type="ORF">VTK73DRAFT_2318</name>
</gene>
<evidence type="ECO:0000313" key="3">
    <source>
        <dbReference type="Proteomes" id="UP001586593"/>
    </source>
</evidence>
<feature type="compositionally biased region" description="Polar residues" evidence="1">
    <location>
        <begin position="169"/>
        <end position="192"/>
    </location>
</feature>
<feature type="compositionally biased region" description="Low complexity" evidence="1">
    <location>
        <begin position="124"/>
        <end position="135"/>
    </location>
</feature>